<organism evidence="10 11">
    <name type="scientific">Piloderma croceum (strain F 1598)</name>
    <dbReference type="NCBI Taxonomy" id="765440"/>
    <lineage>
        <taxon>Eukaryota</taxon>
        <taxon>Fungi</taxon>
        <taxon>Dikarya</taxon>
        <taxon>Basidiomycota</taxon>
        <taxon>Agaricomycotina</taxon>
        <taxon>Agaricomycetes</taxon>
        <taxon>Agaricomycetidae</taxon>
        <taxon>Atheliales</taxon>
        <taxon>Atheliaceae</taxon>
        <taxon>Piloderma</taxon>
    </lineage>
</organism>
<dbReference type="InParanoid" id="A0A0C3FDB1"/>
<protein>
    <recommendedName>
        <fullName evidence="9">Heme haloperoxidase family profile domain-containing protein</fullName>
    </recommendedName>
</protein>
<dbReference type="PANTHER" id="PTHR33577">
    <property type="entry name" value="STERIGMATOCYSTIN BIOSYNTHESIS PEROXIDASE STCC-RELATED"/>
    <property type="match status" value="1"/>
</dbReference>
<keyword evidence="8" id="KW-0812">Transmembrane</keyword>
<dbReference type="HOGENOM" id="CLU_050230_1_0_1"/>
<comment type="similarity">
    <text evidence="7">Belongs to the chloroperoxidase family.</text>
</comment>
<sequence>MGIIHFIGNVLLNIYIFSWDTVLTLFNLILPNKAVGKITPKGHPGFGGKWPEYVRRKDGDSRCSCPALNAMANHGILPHDGRNIKFTEMSQKIRTTYNFSSTFCLFVPNYAAGYLKKSYRKDTFDLQDLDLHNAIEHDGSLVREDFYNCPDQSIIAVPLVEQLVACASGKDADGKPLLTAKDLSQALTQRRVDAKATNPNHFSTSLVHRTFGSANASTLLTIFGGRMDDIRSLLFDERLPDRWESRVRSQFGLTFGAFNSTVIKVQFGVKNPPSKGQPEQA</sequence>
<evidence type="ECO:0000313" key="10">
    <source>
        <dbReference type="EMBL" id="KIM77856.1"/>
    </source>
</evidence>
<evidence type="ECO:0000256" key="4">
    <source>
        <dbReference type="ARBA" id="ARBA00022723"/>
    </source>
</evidence>
<dbReference type="PROSITE" id="PS51405">
    <property type="entry name" value="HEME_HALOPEROXIDASE"/>
    <property type="match status" value="1"/>
</dbReference>
<keyword evidence="6" id="KW-0408">Iron</keyword>
<evidence type="ECO:0000256" key="3">
    <source>
        <dbReference type="ARBA" id="ARBA00022617"/>
    </source>
</evidence>
<dbReference type="OrthoDB" id="407298at2759"/>
<evidence type="ECO:0000313" key="11">
    <source>
        <dbReference type="Proteomes" id="UP000054166"/>
    </source>
</evidence>
<keyword evidence="11" id="KW-1185">Reference proteome</keyword>
<keyword evidence="5" id="KW-0560">Oxidoreductase</keyword>
<evidence type="ECO:0000256" key="5">
    <source>
        <dbReference type="ARBA" id="ARBA00023002"/>
    </source>
</evidence>
<gene>
    <name evidence="10" type="ORF">PILCRDRAFT_825071</name>
</gene>
<feature type="domain" description="Heme haloperoxidase family profile" evidence="9">
    <location>
        <begin position="49"/>
        <end position="260"/>
    </location>
</feature>
<evidence type="ECO:0000256" key="2">
    <source>
        <dbReference type="ARBA" id="ARBA00022559"/>
    </source>
</evidence>
<evidence type="ECO:0000256" key="7">
    <source>
        <dbReference type="ARBA" id="ARBA00025795"/>
    </source>
</evidence>
<dbReference type="InterPro" id="IPR000028">
    <property type="entry name" value="Chloroperoxidase"/>
</dbReference>
<dbReference type="PANTHER" id="PTHR33577:SF18">
    <property type="entry name" value="HEME HALOPEROXIDASE FAMILY PROFILE DOMAIN-CONTAINING PROTEIN"/>
    <property type="match status" value="1"/>
</dbReference>
<dbReference type="EMBL" id="KN833021">
    <property type="protein sequence ID" value="KIM77856.1"/>
    <property type="molecule type" value="Genomic_DNA"/>
</dbReference>
<evidence type="ECO:0000256" key="1">
    <source>
        <dbReference type="ARBA" id="ARBA00001970"/>
    </source>
</evidence>
<reference evidence="10 11" key="1">
    <citation type="submission" date="2014-04" db="EMBL/GenBank/DDBJ databases">
        <authorList>
            <consortium name="DOE Joint Genome Institute"/>
            <person name="Kuo A."/>
            <person name="Tarkka M."/>
            <person name="Buscot F."/>
            <person name="Kohler A."/>
            <person name="Nagy L.G."/>
            <person name="Floudas D."/>
            <person name="Copeland A."/>
            <person name="Barry K.W."/>
            <person name="Cichocki N."/>
            <person name="Veneault-Fourrey C."/>
            <person name="LaButti K."/>
            <person name="Lindquist E.A."/>
            <person name="Lipzen A."/>
            <person name="Lundell T."/>
            <person name="Morin E."/>
            <person name="Murat C."/>
            <person name="Sun H."/>
            <person name="Tunlid A."/>
            <person name="Henrissat B."/>
            <person name="Grigoriev I.V."/>
            <person name="Hibbett D.S."/>
            <person name="Martin F."/>
            <person name="Nordberg H.P."/>
            <person name="Cantor M.N."/>
            <person name="Hua S.X."/>
        </authorList>
    </citation>
    <scope>NUCLEOTIDE SEQUENCE [LARGE SCALE GENOMIC DNA]</scope>
    <source>
        <strain evidence="10 11">F 1598</strain>
    </source>
</reference>
<dbReference type="Gene3D" id="1.10.489.10">
    <property type="entry name" value="Chloroperoxidase-like"/>
    <property type="match status" value="1"/>
</dbReference>
<dbReference type="SUPFAM" id="SSF47571">
    <property type="entry name" value="Cloroperoxidase"/>
    <property type="match status" value="1"/>
</dbReference>
<accession>A0A0C3FDB1</accession>
<keyword evidence="8" id="KW-1133">Transmembrane helix</keyword>
<reference evidence="11" key="2">
    <citation type="submission" date="2015-01" db="EMBL/GenBank/DDBJ databases">
        <title>Evolutionary Origins and Diversification of the Mycorrhizal Mutualists.</title>
        <authorList>
            <consortium name="DOE Joint Genome Institute"/>
            <consortium name="Mycorrhizal Genomics Consortium"/>
            <person name="Kohler A."/>
            <person name="Kuo A."/>
            <person name="Nagy L.G."/>
            <person name="Floudas D."/>
            <person name="Copeland A."/>
            <person name="Barry K.W."/>
            <person name="Cichocki N."/>
            <person name="Veneault-Fourrey C."/>
            <person name="LaButti K."/>
            <person name="Lindquist E.A."/>
            <person name="Lipzen A."/>
            <person name="Lundell T."/>
            <person name="Morin E."/>
            <person name="Murat C."/>
            <person name="Riley R."/>
            <person name="Ohm R."/>
            <person name="Sun H."/>
            <person name="Tunlid A."/>
            <person name="Henrissat B."/>
            <person name="Grigoriev I.V."/>
            <person name="Hibbett D.S."/>
            <person name="Martin F."/>
        </authorList>
    </citation>
    <scope>NUCLEOTIDE SEQUENCE [LARGE SCALE GENOMIC DNA]</scope>
    <source>
        <strain evidence="11">F 1598</strain>
    </source>
</reference>
<keyword evidence="2" id="KW-0575">Peroxidase</keyword>
<proteinExistence type="inferred from homology"/>
<evidence type="ECO:0000256" key="6">
    <source>
        <dbReference type="ARBA" id="ARBA00023004"/>
    </source>
</evidence>
<dbReference type="STRING" id="765440.A0A0C3FDB1"/>
<dbReference type="InterPro" id="IPR036851">
    <property type="entry name" value="Chloroperoxidase-like_sf"/>
</dbReference>
<evidence type="ECO:0000259" key="9">
    <source>
        <dbReference type="PROSITE" id="PS51405"/>
    </source>
</evidence>
<dbReference type="GO" id="GO:0004601">
    <property type="term" value="F:peroxidase activity"/>
    <property type="evidence" value="ECO:0007669"/>
    <property type="project" value="UniProtKB-KW"/>
</dbReference>
<dbReference type="Pfam" id="PF01328">
    <property type="entry name" value="Peroxidase_2"/>
    <property type="match status" value="1"/>
</dbReference>
<dbReference type="GO" id="GO:0046872">
    <property type="term" value="F:metal ion binding"/>
    <property type="evidence" value="ECO:0007669"/>
    <property type="project" value="UniProtKB-KW"/>
</dbReference>
<keyword evidence="4" id="KW-0479">Metal-binding</keyword>
<comment type="cofactor">
    <cofactor evidence="1">
        <name>heme b</name>
        <dbReference type="ChEBI" id="CHEBI:60344"/>
    </cofactor>
</comment>
<keyword evidence="3" id="KW-0349">Heme</keyword>
<evidence type="ECO:0000256" key="8">
    <source>
        <dbReference type="SAM" id="Phobius"/>
    </source>
</evidence>
<dbReference type="AlphaFoldDB" id="A0A0C3FDB1"/>
<name>A0A0C3FDB1_PILCF</name>
<dbReference type="Proteomes" id="UP000054166">
    <property type="component" value="Unassembled WGS sequence"/>
</dbReference>
<keyword evidence="8" id="KW-0472">Membrane</keyword>
<feature type="transmembrane region" description="Helical" evidence="8">
    <location>
        <begin position="6"/>
        <end position="30"/>
    </location>
</feature>